<protein>
    <submittedName>
        <fullName evidence="2">Uncharacterized protein</fullName>
    </submittedName>
</protein>
<dbReference type="EMBL" id="LLZS01000009">
    <property type="protein sequence ID" value="KUR70315.1"/>
    <property type="molecule type" value="Genomic_DNA"/>
</dbReference>
<gene>
    <name evidence="2" type="ORF">AQZ52_15825</name>
</gene>
<name>A0A117UT15_9SPHN</name>
<accession>A0A117UT15</accession>
<evidence type="ECO:0000313" key="3">
    <source>
        <dbReference type="Proteomes" id="UP000058012"/>
    </source>
</evidence>
<dbReference type="STRING" id="1117702.AQZ52_15825"/>
<proteinExistence type="predicted"/>
<evidence type="ECO:0000256" key="1">
    <source>
        <dbReference type="SAM" id="SignalP"/>
    </source>
</evidence>
<sequence length="159" mass="15607">MLNRRLPQPAPRPLAICVFSAAAAAMLASLVCAAPAAAQIVNQNGDSDLSAINSGDITLRGNVTNPTVTGGIDNSAGNLAAQGASSNYSITDSNIGADGQPLGNSSVSVSGNRLSGTNSGTVNVRATVTGGSFTGGNNSQSISATGLSNVISIKTTSSK</sequence>
<organism evidence="2 3">
    <name type="scientific">Novosphingobium fuchskuhlense</name>
    <dbReference type="NCBI Taxonomy" id="1117702"/>
    <lineage>
        <taxon>Bacteria</taxon>
        <taxon>Pseudomonadati</taxon>
        <taxon>Pseudomonadota</taxon>
        <taxon>Alphaproteobacteria</taxon>
        <taxon>Sphingomonadales</taxon>
        <taxon>Sphingomonadaceae</taxon>
        <taxon>Novosphingobium</taxon>
    </lineage>
</organism>
<keyword evidence="3" id="KW-1185">Reference proteome</keyword>
<comment type="caution">
    <text evidence="2">The sequence shown here is derived from an EMBL/GenBank/DDBJ whole genome shotgun (WGS) entry which is preliminary data.</text>
</comment>
<reference evidence="2 3" key="1">
    <citation type="submission" date="2015-10" db="EMBL/GenBank/DDBJ databases">
        <title>Draft genome sequence of Novosphingobium fuchskuhlense DSM 25065 isolated from a surface water sample of the southwest basin of Lake Grosse Fuchskuhle.</title>
        <authorList>
            <person name="Ruckert C."/>
            <person name="Winkler A."/>
            <person name="Glaeser J."/>
            <person name="Grossart H.-P."/>
            <person name="Kalinowski J."/>
            <person name="Glaeser S."/>
        </authorList>
    </citation>
    <scope>NUCLEOTIDE SEQUENCE [LARGE SCALE GENOMIC DNA]</scope>
    <source>
        <strain evidence="2 3">FNE08-7</strain>
    </source>
</reference>
<evidence type="ECO:0000313" key="2">
    <source>
        <dbReference type="EMBL" id="KUR70315.1"/>
    </source>
</evidence>
<feature type="signal peptide" evidence="1">
    <location>
        <begin position="1"/>
        <end position="33"/>
    </location>
</feature>
<dbReference type="AlphaFoldDB" id="A0A117UT15"/>
<keyword evidence="1" id="KW-0732">Signal</keyword>
<dbReference type="Proteomes" id="UP000058012">
    <property type="component" value="Unassembled WGS sequence"/>
</dbReference>
<feature type="chain" id="PRO_5007156895" evidence="1">
    <location>
        <begin position="34"/>
        <end position="159"/>
    </location>
</feature>